<dbReference type="Gene3D" id="3.30.1540.10">
    <property type="entry name" value="formyl-coa transferase, domain 3"/>
    <property type="match status" value="1"/>
</dbReference>
<accession>A0ABU6AFY0</accession>
<dbReference type="InterPro" id="IPR050509">
    <property type="entry name" value="CoA-transferase_III"/>
</dbReference>
<organism evidence="3 4">
    <name type="scientific">Saccharopolyspora mangrovi</name>
    <dbReference type="NCBI Taxonomy" id="3082379"/>
    <lineage>
        <taxon>Bacteria</taxon>
        <taxon>Bacillati</taxon>
        <taxon>Actinomycetota</taxon>
        <taxon>Actinomycetes</taxon>
        <taxon>Pseudonocardiales</taxon>
        <taxon>Pseudonocardiaceae</taxon>
        <taxon>Saccharopolyspora</taxon>
    </lineage>
</organism>
<dbReference type="InterPro" id="IPR003673">
    <property type="entry name" value="CoA-Trfase_fam_III"/>
</dbReference>
<name>A0ABU6AFY0_9PSEU</name>
<comment type="similarity">
    <text evidence="1">Belongs to the CoA-transferase III family.</text>
</comment>
<protein>
    <submittedName>
        <fullName evidence="3">CaiB/BaiF CoA-transferase family protein</fullName>
    </submittedName>
</protein>
<evidence type="ECO:0000256" key="2">
    <source>
        <dbReference type="ARBA" id="ARBA00022679"/>
    </source>
</evidence>
<dbReference type="RefSeq" id="WP_324267945.1">
    <property type="nucleotide sequence ID" value="NZ_JAWLNX010000019.1"/>
</dbReference>
<evidence type="ECO:0000313" key="4">
    <source>
        <dbReference type="Proteomes" id="UP001327093"/>
    </source>
</evidence>
<sequence>MPPTDVAPNPPLTGFRVLELGNFIAAPFASRIFADFGAEVIKIERPDVGDELRGWRRSRGTTSMLFRTIARNKKSVTLDLRTDEGRDLVLDLVRESDVVIENFRPGTLERWGLGPNRLNDVNPDVVLVRMSGYGQTGPYKDRAGFGGVAEAFAGLRQVTGHADRSPVRPAAPIGDALAGLYGAISALMLLLARATGRPHEGPRVADVALYESVFMAMESLVPDLDAYGTVRRRTAGNLPGVVPSGVYPTSDGQSVMIAGNSSGAFARLMTAIGRADLAEDSTLADGDARFAREAELDGAISDWTTRHTAPEAVEILSAAGVPIGPVYDAAAIADDPHFAARGMLRPLKVTVDTEPEEIRFPGVVPQIPGAPGDLRWAGPDLGQHTEHVLGDVLGLSSNRIAVLRGQGVI</sequence>
<proteinExistence type="inferred from homology"/>
<gene>
    <name evidence="3" type="ORF">R4I43_23970</name>
</gene>
<dbReference type="Pfam" id="PF02515">
    <property type="entry name" value="CoA_transf_3"/>
    <property type="match status" value="1"/>
</dbReference>
<dbReference type="PANTHER" id="PTHR48228:SF6">
    <property type="entry name" value="L-CARNITINE COA-TRANSFERASE"/>
    <property type="match status" value="1"/>
</dbReference>
<reference evidence="3 4" key="1">
    <citation type="submission" date="2023-10" db="EMBL/GenBank/DDBJ databases">
        <title>Saccharopolyspora sp. nov., isolated from mangrove soil.</title>
        <authorList>
            <person name="Lu Y."/>
            <person name="Liu W."/>
        </authorList>
    </citation>
    <scope>NUCLEOTIDE SEQUENCE [LARGE SCALE GENOMIC DNA]</scope>
    <source>
        <strain evidence="3 4">S2-29</strain>
    </source>
</reference>
<dbReference type="Proteomes" id="UP001327093">
    <property type="component" value="Unassembled WGS sequence"/>
</dbReference>
<dbReference type="SUPFAM" id="SSF89796">
    <property type="entry name" value="CoA-transferase family III (CaiB/BaiF)"/>
    <property type="match status" value="1"/>
</dbReference>
<keyword evidence="4" id="KW-1185">Reference proteome</keyword>
<evidence type="ECO:0000313" key="3">
    <source>
        <dbReference type="EMBL" id="MEB3370466.1"/>
    </source>
</evidence>
<comment type="caution">
    <text evidence="3">The sequence shown here is derived from an EMBL/GenBank/DDBJ whole genome shotgun (WGS) entry which is preliminary data.</text>
</comment>
<dbReference type="InterPro" id="IPR044855">
    <property type="entry name" value="CoA-Trfase_III_dom3_sf"/>
</dbReference>
<dbReference type="Gene3D" id="3.40.50.10540">
    <property type="entry name" value="Crotonobetainyl-coa:carnitine coa-transferase, domain 1"/>
    <property type="match status" value="1"/>
</dbReference>
<evidence type="ECO:0000256" key="1">
    <source>
        <dbReference type="ARBA" id="ARBA00008383"/>
    </source>
</evidence>
<dbReference type="InterPro" id="IPR023606">
    <property type="entry name" value="CoA-Trfase_III_dom_1_sf"/>
</dbReference>
<keyword evidence="2" id="KW-0808">Transferase</keyword>
<dbReference type="PANTHER" id="PTHR48228">
    <property type="entry name" value="SUCCINYL-COA--D-CITRAMALATE COA-TRANSFERASE"/>
    <property type="match status" value="1"/>
</dbReference>
<dbReference type="EMBL" id="JAWLNX010000019">
    <property type="protein sequence ID" value="MEB3370466.1"/>
    <property type="molecule type" value="Genomic_DNA"/>
</dbReference>